<feature type="region of interest" description="Disordered" evidence="1">
    <location>
        <begin position="664"/>
        <end position="711"/>
    </location>
</feature>
<dbReference type="Proteomes" id="UP000735302">
    <property type="component" value="Unassembled WGS sequence"/>
</dbReference>
<feature type="compositionally biased region" description="Polar residues" evidence="1">
    <location>
        <begin position="619"/>
        <end position="633"/>
    </location>
</feature>
<feature type="region of interest" description="Disordered" evidence="1">
    <location>
        <begin position="1"/>
        <end position="34"/>
    </location>
</feature>
<name>A0AAV4AXM0_9GAST</name>
<feature type="compositionally biased region" description="Basic and acidic residues" evidence="1">
    <location>
        <begin position="17"/>
        <end position="27"/>
    </location>
</feature>
<dbReference type="AlphaFoldDB" id="A0AAV4AXM0"/>
<feature type="compositionally biased region" description="Polar residues" evidence="1">
    <location>
        <begin position="665"/>
        <end position="706"/>
    </location>
</feature>
<gene>
    <name evidence="2" type="ORF">PoB_003948600</name>
</gene>
<feature type="compositionally biased region" description="Low complexity" evidence="1">
    <location>
        <begin position="467"/>
        <end position="485"/>
    </location>
</feature>
<feature type="compositionally biased region" description="Low complexity" evidence="1">
    <location>
        <begin position="570"/>
        <end position="579"/>
    </location>
</feature>
<feature type="region of interest" description="Disordered" evidence="1">
    <location>
        <begin position="516"/>
        <end position="640"/>
    </location>
</feature>
<feature type="region of interest" description="Disordered" evidence="1">
    <location>
        <begin position="439"/>
        <end position="459"/>
    </location>
</feature>
<organism evidence="2 3">
    <name type="scientific">Plakobranchus ocellatus</name>
    <dbReference type="NCBI Taxonomy" id="259542"/>
    <lineage>
        <taxon>Eukaryota</taxon>
        <taxon>Metazoa</taxon>
        <taxon>Spiralia</taxon>
        <taxon>Lophotrochozoa</taxon>
        <taxon>Mollusca</taxon>
        <taxon>Gastropoda</taxon>
        <taxon>Heterobranchia</taxon>
        <taxon>Euthyneura</taxon>
        <taxon>Panpulmonata</taxon>
        <taxon>Sacoglossa</taxon>
        <taxon>Placobranchoidea</taxon>
        <taxon>Plakobranchidae</taxon>
        <taxon>Plakobranchus</taxon>
    </lineage>
</organism>
<feature type="compositionally biased region" description="Basic residues" evidence="1">
    <location>
        <begin position="590"/>
        <end position="599"/>
    </location>
</feature>
<feature type="compositionally biased region" description="Polar residues" evidence="1">
    <location>
        <begin position="546"/>
        <end position="556"/>
    </location>
</feature>
<feature type="region of interest" description="Disordered" evidence="1">
    <location>
        <begin position="467"/>
        <end position="486"/>
    </location>
</feature>
<feature type="compositionally biased region" description="Polar residues" evidence="1">
    <location>
        <begin position="100"/>
        <end position="116"/>
    </location>
</feature>
<comment type="caution">
    <text evidence="2">The sequence shown here is derived from an EMBL/GenBank/DDBJ whole genome shotgun (WGS) entry which is preliminary data.</text>
</comment>
<evidence type="ECO:0000256" key="1">
    <source>
        <dbReference type="SAM" id="MobiDB-lite"/>
    </source>
</evidence>
<feature type="region of interest" description="Disordered" evidence="1">
    <location>
        <begin position="147"/>
        <end position="182"/>
    </location>
</feature>
<keyword evidence="3" id="KW-1185">Reference proteome</keyword>
<evidence type="ECO:0000313" key="3">
    <source>
        <dbReference type="Proteomes" id="UP000735302"/>
    </source>
</evidence>
<protein>
    <submittedName>
        <fullName evidence="2">Uncharacterized protein</fullName>
    </submittedName>
</protein>
<feature type="compositionally biased region" description="Polar residues" evidence="1">
    <location>
        <begin position="154"/>
        <end position="166"/>
    </location>
</feature>
<dbReference type="EMBL" id="BLXT01004479">
    <property type="protein sequence ID" value="GFO12981.1"/>
    <property type="molecule type" value="Genomic_DNA"/>
</dbReference>
<feature type="region of interest" description="Disordered" evidence="1">
    <location>
        <begin position="91"/>
        <end position="116"/>
    </location>
</feature>
<evidence type="ECO:0000313" key="2">
    <source>
        <dbReference type="EMBL" id="GFO12981.1"/>
    </source>
</evidence>
<sequence>MMEKPSDSSFLVSGSRLMERPAVDSKRSKATPFWGVNRGGEAGVDIGQTEYITRLTALRDSLIDQEQSYLAQALDRLRIHSLSHKSSSYRLRMNGDDASKSTSSSGIAQTPRTNMVTTVEKFRQMRPKRHPPVIFPLQGRQLLESHPAKEKDNSTGQPKGGNTSIRTTKDGEASARSLPSKVDETVQANLQRLLQPTSSIPNIGRKALKKQQSFEPKTRALSYAHSNNVSNNSNNRFITRPRVNIPKRSPPLASPDTIIEAVTNSNNIYSMNFYRSGYCASKGSVNGYDETCSESDSVHDAEGGLFNKKFRNGPGSSFNPRLSYERDSSFSGAFNNTNNHSNGESGFYHLQSTLESQDSELMQNPDSTSEYILGKPGAYSVSNDTEGDGSANKVTSQKEIVVVDTASREFSNNNKNNGITPMPAGRKLYRNSGPLYQNHGISKPHWQRTTNNDGSKHRHFLSNYSSVSTSRSDSQVGSTVVSSGQNTNKEVARNSIDIFLPSHPFGIPFVRTESNLSRGDTGEGWIHINNPSVEPIQPGTRFPAINGSQNEVEGTQSQPRTRDDRRSRSNSRGESSMSRQQKTSSLPNVRARHSNRRRSSSSDGVPDESSNGVRPWYRTSFSQGGDRGATSSGDEGGSCSQKRHIVVDMPSIIFNAASPEVGEASNANVGDEVNQSQTQDSAPQSRAGQNSSAATPTGWSAPSVPNLSKAVKQQEIRKRELHNLLEDVRELNIRTEVLSSQSATND</sequence>
<feature type="compositionally biased region" description="Low complexity" evidence="1">
    <location>
        <begin position="601"/>
        <end position="610"/>
    </location>
</feature>
<accession>A0AAV4AXM0</accession>
<reference evidence="2 3" key="1">
    <citation type="journal article" date="2021" name="Elife">
        <title>Chloroplast acquisition without the gene transfer in kleptoplastic sea slugs, Plakobranchus ocellatus.</title>
        <authorList>
            <person name="Maeda T."/>
            <person name="Takahashi S."/>
            <person name="Yoshida T."/>
            <person name="Shimamura S."/>
            <person name="Takaki Y."/>
            <person name="Nagai Y."/>
            <person name="Toyoda A."/>
            <person name="Suzuki Y."/>
            <person name="Arimoto A."/>
            <person name="Ishii H."/>
            <person name="Satoh N."/>
            <person name="Nishiyama T."/>
            <person name="Hasebe M."/>
            <person name="Maruyama T."/>
            <person name="Minagawa J."/>
            <person name="Obokata J."/>
            <person name="Shigenobu S."/>
        </authorList>
    </citation>
    <scope>NUCLEOTIDE SEQUENCE [LARGE SCALE GENOMIC DNA]</scope>
</reference>
<proteinExistence type="predicted"/>